<organism evidence="1 2">
    <name type="scientific">Nesidiocoris tenuis</name>
    <dbReference type="NCBI Taxonomy" id="355587"/>
    <lineage>
        <taxon>Eukaryota</taxon>
        <taxon>Metazoa</taxon>
        <taxon>Ecdysozoa</taxon>
        <taxon>Arthropoda</taxon>
        <taxon>Hexapoda</taxon>
        <taxon>Insecta</taxon>
        <taxon>Pterygota</taxon>
        <taxon>Neoptera</taxon>
        <taxon>Paraneoptera</taxon>
        <taxon>Hemiptera</taxon>
        <taxon>Heteroptera</taxon>
        <taxon>Panheteroptera</taxon>
        <taxon>Cimicomorpha</taxon>
        <taxon>Miridae</taxon>
        <taxon>Dicyphina</taxon>
        <taxon>Nesidiocoris</taxon>
    </lineage>
</organism>
<reference evidence="1 2" key="1">
    <citation type="submission" date="2020-02" db="EMBL/GenBank/DDBJ databases">
        <authorList>
            <person name="Ferguson B K."/>
        </authorList>
    </citation>
    <scope>NUCLEOTIDE SEQUENCE [LARGE SCALE GENOMIC DNA]</scope>
</reference>
<gene>
    <name evidence="1" type="ORF">NTEN_LOCUS21362</name>
</gene>
<evidence type="ECO:0000313" key="1">
    <source>
        <dbReference type="EMBL" id="CAB0017341.1"/>
    </source>
</evidence>
<accession>A0A6H5HMB9</accession>
<evidence type="ECO:0000313" key="2">
    <source>
        <dbReference type="Proteomes" id="UP000479000"/>
    </source>
</evidence>
<dbReference type="AlphaFoldDB" id="A0A6H5HMB9"/>
<proteinExistence type="predicted"/>
<feature type="non-terminal residue" evidence="1">
    <location>
        <position position="121"/>
    </location>
</feature>
<sequence>METEGVNETPTLPTIPSHTSLPTLPLPSLLDYVSAINNSLHYLYVQCPLLSLLACGLDDTYVTYNANLTYITIAITNRGYFHYQQFPTLPLPPVPYGTIAIPFFLTVGNAGKCRGLWQMVT</sequence>
<dbReference type="EMBL" id="CADCXU010031231">
    <property type="protein sequence ID" value="CAB0017341.1"/>
    <property type="molecule type" value="Genomic_DNA"/>
</dbReference>
<dbReference type="Proteomes" id="UP000479000">
    <property type="component" value="Unassembled WGS sequence"/>
</dbReference>
<name>A0A6H5HMB9_9HEMI</name>
<protein>
    <submittedName>
        <fullName evidence="1">Uncharacterized protein</fullName>
    </submittedName>
</protein>
<keyword evidence="2" id="KW-1185">Reference proteome</keyword>